<dbReference type="WBParaSite" id="HPBE_0002616701-mRNA-1">
    <property type="protein sequence ID" value="HPBE_0002616701-mRNA-1"/>
    <property type="gene ID" value="HPBE_0002616701"/>
</dbReference>
<proteinExistence type="predicted"/>
<evidence type="ECO:0000313" key="2">
    <source>
        <dbReference type="Proteomes" id="UP000050761"/>
    </source>
</evidence>
<sequence>MLKQFPRDSRSSYVTQLLVNFSDFSFKLTPLLSHLAISTFARPLSLVRIEFDRTSSIIPKHRLVGLFTVNRAVEIRIPATTATMSAGVFALLIAIANTRRRLFSELTPARDHRTIAGKLVARKGLNS</sequence>
<reference evidence="1 2" key="1">
    <citation type="submission" date="2018-11" db="EMBL/GenBank/DDBJ databases">
        <authorList>
            <consortium name="Pathogen Informatics"/>
        </authorList>
    </citation>
    <scope>NUCLEOTIDE SEQUENCE [LARGE SCALE GENOMIC DNA]</scope>
</reference>
<name>A0A183GTZ7_HELPZ</name>
<accession>A0A183GTZ7</accession>
<gene>
    <name evidence="1" type="ORF">HPBE_LOCUS26166</name>
</gene>
<dbReference type="AlphaFoldDB" id="A0A183GTZ7"/>
<dbReference type="EMBL" id="UZAH01039328">
    <property type="protein sequence ID" value="VDP56038.1"/>
    <property type="molecule type" value="Genomic_DNA"/>
</dbReference>
<evidence type="ECO:0000313" key="1">
    <source>
        <dbReference type="EMBL" id="VDP56038.1"/>
    </source>
</evidence>
<protein>
    <submittedName>
        <fullName evidence="1 3">Uncharacterized protein</fullName>
    </submittedName>
</protein>
<reference evidence="3" key="2">
    <citation type="submission" date="2019-09" db="UniProtKB">
        <authorList>
            <consortium name="WormBaseParasite"/>
        </authorList>
    </citation>
    <scope>IDENTIFICATION</scope>
</reference>
<organism evidence="2 3">
    <name type="scientific">Heligmosomoides polygyrus</name>
    <name type="common">Parasitic roundworm</name>
    <dbReference type="NCBI Taxonomy" id="6339"/>
    <lineage>
        <taxon>Eukaryota</taxon>
        <taxon>Metazoa</taxon>
        <taxon>Ecdysozoa</taxon>
        <taxon>Nematoda</taxon>
        <taxon>Chromadorea</taxon>
        <taxon>Rhabditida</taxon>
        <taxon>Rhabditina</taxon>
        <taxon>Rhabditomorpha</taxon>
        <taxon>Strongyloidea</taxon>
        <taxon>Heligmosomidae</taxon>
        <taxon>Heligmosomoides</taxon>
    </lineage>
</organism>
<keyword evidence="2" id="KW-1185">Reference proteome</keyword>
<dbReference type="Proteomes" id="UP000050761">
    <property type="component" value="Unassembled WGS sequence"/>
</dbReference>
<evidence type="ECO:0000313" key="3">
    <source>
        <dbReference type="WBParaSite" id="HPBE_0002616701-mRNA-1"/>
    </source>
</evidence>
<accession>A0A3P8F9U5</accession>